<reference evidence="1 2" key="1">
    <citation type="submission" date="2019-10" db="EMBL/GenBank/DDBJ databases">
        <title>Genomic and transcriptomic insights into the perfect genentic adaptation of a filamentous nitrogen-fixing cyanobacterium to rice fields.</title>
        <authorList>
            <person name="Chen Z."/>
        </authorList>
    </citation>
    <scope>NUCLEOTIDE SEQUENCE [LARGE SCALE GENOMIC DNA]</scope>
    <source>
        <strain evidence="1">CCNUC1</strain>
    </source>
</reference>
<name>A0A5P8WH75_9NOSO</name>
<dbReference type="KEGG" id="nsh:GXM_09010"/>
<dbReference type="Proteomes" id="UP000326678">
    <property type="component" value="Chromosome Gxm2"/>
</dbReference>
<dbReference type="RefSeq" id="WP_152592024.1">
    <property type="nucleotide sequence ID" value="NZ_CP045227.1"/>
</dbReference>
<sequence length="81" mass="9274">MLEDYSKAISCYEQGLKIVQKYKNHPEPAIQTSNHVAEFRHLLGLGIVYQKINQPQESIKFLNSARAIYQGLKNNPFLSPI</sequence>
<protein>
    <recommendedName>
        <fullName evidence="3">Tetratricopeptide repeat protein</fullName>
    </recommendedName>
</protein>
<accession>A0A5P8WH75</accession>
<proteinExistence type="predicted"/>
<organism evidence="1 2">
    <name type="scientific">Nostoc sphaeroides CCNUC1</name>
    <dbReference type="NCBI Taxonomy" id="2653204"/>
    <lineage>
        <taxon>Bacteria</taxon>
        <taxon>Bacillati</taxon>
        <taxon>Cyanobacteriota</taxon>
        <taxon>Cyanophyceae</taxon>
        <taxon>Nostocales</taxon>
        <taxon>Nostocaceae</taxon>
        <taxon>Nostoc</taxon>
    </lineage>
</organism>
<dbReference type="InterPro" id="IPR011990">
    <property type="entry name" value="TPR-like_helical_dom_sf"/>
</dbReference>
<dbReference type="Gene3D" id="1.25.40.10">
    <property type="entry name" value="Tetratricopeptide repeat domain"/>
    <property type="match status" value="1"/>
</dbReference>
<dbReference type="AlphaFoldDB" id="A0A5P8WH75"/>
<evidence type="ECO:0000313" key="2">
    <source>
        <dbReference type="Proteomes" id="UP000326678"/>
    </source>
</evidence>
<dbReference type="EMBL" id="CP045227">
    <property type="protein sequence ID" value="QFS51516.1"/>
    <property type="molecule type" value="Genomic_DNA"/>
</dbReference>
<evidence type="ECO:0008006" key="3">
    <source>
        <dbReference type="Google" id="ProtNLM"/>
    </source>
</evidence>
<dbReference type="SUPFAM" id="SSF48452">
    <property type="entry name" value="TPR-like"/>
    <property type="match status" value="1"/>
</dbReference>
<gene>
    <name evidence="1" type="ORF">GXM_09010</name>
</gene>
<keyword evidence="2" id="KW-1185">Reference proteome</keyword>
<evidence type="ECO:0000313" key="1">
    <source>
        <dbReference type="EMBL" id="QFS51516.1"/>
    </source>
</evidence>